<evidence type="ECO:0000256" key="1">
    <source>
        <dbReference type="ARBA" id="ARBA00009353"/>
    </source>
</evidence>
<dbReference type="PANTHER" id="PTHR11092">
    <property type="entry name" value="SUGAR NUCLEOTIDE EPIMERASE RELATED"/>
    <property type="match status" value="1"/>
</dbReference>
<dbReference type="NCBIfam" id="TIGR01777">
    <property type="entry name" value="yfcH"/>
    <property type="match status" value="1"/>
</dbReference>
<dbReference type="EMBL" id="AP006618">
    <property type="protein sequence ID" value="BAD57098.1"/>
    <property type="molecule type" value="Genomic_DNA"/>
</dbReference>
<dbReference type="InterPro" id="IPR013549">
    <property type="entry name" value="DUF1731"/>
</dbReference>
<comment type="similarity">
    <text evidence="1">Belongs to the NAD(P)-dependent epimerase/dehydratase family. SDR39U1 subfamily.</text>
</comment>
<dbReference type="eggNOG" id="COG1090">
    <property type="taxonomic scope" value="Bacteria"/>
</dbReference>
<dbReference type="InterPro" id="IPR001509">
    <property type="entry name" value="Epimerase_deHydtase"/>
</dbReference>
<dbReference type="Gene3D" id="3.40.50.720">
    <property type="entry name" value="NAD(P)-binding Rossmann-like Domain"/>
    <property type="match status" value="1"/>
</dbReference>
<dbReference type="AlphaFoldDB" id="Q5YXJ3"/>
<sequence length="305" mass="32031">MPEMSWCTIAGMRIVMVGSSGFLGNHLTTRLRADGHDVVRLVRREPAAPGEVRWEPDTGRLDPAVLSGADVAVNLCGAAIAGARWTPEYRALLRDSRIGTTRIFAGAVAAAGVPVLLNASAAGYYGDTGERDVVESDPPAGDFLGTMCREWEAATEPARAAGTRVVLLRTSNVLAADSDVIAKLSPIFKLGLGGRFGSGRQYMPWISLPDWLAAVTTLMTADVSGPVNLVAPEAVTNARFAKAFGAALGRPAVLVLPGAVLKLIGGEAGAELLHGHKMRPKVLESIGFDFQHETLAAALGWALGR</sequence>
<evidence type="ECO:0000313" key="5">
    <source>
        <dbReference type="Proteomes" id="UP000006820"/>
    </source>
</evidence>
<gene>
    <name evidence="4" type="ordered locus">NFA_22510</name>
</gene>
<feature type="domain" description="NAD-dependent epimerase/dehydratase" evidence="2">
    <location>
        <begin position="14"/>
        <end position="225"/>
    </location>
</feature>
<protein>
    <submittedName>
        <fullName evidence="4">Putative epimerase</fullName>
    </submittedName>
</protein>
<dbReference type="KEGG" id="nfa:NFA_22510"/>
<accession>Q5YXJ3</accession>
<dbReference type="Pfam" id="PF01370">
    <property type="entry name" value="Epimerase"/>
    <property type="match status" value="1"/>
</dbReference>
<dbReference type="PANTHER" id="PTHR11092:SF0">
    <property type="entry name" value="EPIMERASE FAMILY PROTEIN SDR39U1"/>
    <property type="match status" value="1"/>
</dbReference>
<dbReference type="InterPro" id="IPR036291">
    <property type="entry name" value="NAD(P)-bd_dom_sf"/>
</dbReference>
<evidence type="ECO:0000259" key="3">
    <source>
        <dbReference type="Pfam" id="PF08338"/>
    </source>
</evidence>
<feature type="domain" description="DUF1731" evidence="3">
    <location>
        <begin position="257"/>
        <end position="301"/>
    </location>
</feature>
<organism evidence="4 5">
    <name type="scientific">Nocardia farcinica (strain IFM 10152)</name>
    <dbReference type="NCBI Taxonomy" id="247156"/>
    <lineage>
        <taxon>Bacteria</taxon>
        <taxon>Bacillati</taxon>
        <taxon>Actinomycetota</taxon>
        <taxon>Actinomycetes</taxon>
        <taxon>Mycobacteriales</taxon>
        <taxon>Nocardiaceae</taxon>
        <taxon>Nocardia</taxon>
    </lineage>
</organism>
<evidence type="ECO:0000259" key="2">
    <source>
        <dbReference type="Pfam" id="PF01370"/>
    </source>
</evidence>
<dbReference type="SUPFAM" id="SSF51735">
    <property type="entry name" value="NAD(P)-binding Rossmann-fold domains"/>
    <property type="match status" value="1"/>
</dbReference>
<dbReference type="STRING" id="247156.NFA_22510"/>
<dbReference type="Proteomes" id="UP000006820">
    <property type="component" value="Chromosome"/>
</dbReference>
<keyword evidence="5" id="KW-1185">Reference proteome</keyword>
<proteinExistence type="inferred from homology"/>
<dbReference type="HOGENOM" id="CLU_047373_0_2_11"/>
<dbReference type="InterPro" id="IPR010099">
    <property type="entry name" value="SDR39U1"/>
</dbReference>
<reference evidence="4 5" key="1">
    <citation type="journal article" date="2004" name="Proc. Natl. Acad. Sci. U.S.A.">
        <title>The complete genomic sequence of Nocardia farcinica IFM 10152.</title>
        <authorList>
            <person name="Ishikawa J."/>
            <person name="Yamashita A."/>
            <person name="Mikami Y."/>
            <person name="Hoshino Y."/>
            <person name="Kurita H."/>
            <person name="Hotta K."/>
            <person name="Shiba T."/>
            <person name="Hattori M."/>
        </authorList>
    </citation>
    <scope>NUCLEOTIDE SEQUENCE [LARGE SCALE GENOMIC DNA]</scope>
    <source>
        <strain evidence="4 5">IFM 10152</strain>
    </source>
</reference>
<dbReference type="Pfam" id="PF08338">
    <property type="entry name" value="DUF1731"/>
    <property type="match status" value="1"/>
</dbReference>
<name>Q5YXJ3_NOCFA</name>
<evidence type="ECO:0000313" key="4">
    <source>
        <dbReference type="EMBL" id="BAD57098.1"/>
    </source>
</evidence>